<dbReference type="PANTHER" id="PTHR30465:SF74">
    <property type="entry name" value="OLIGOPEPTIDE TRANSPORT SYSTEM PERMEASE PROTEIN OPPB"/>
    <property type="match status" value="1"/>
</dbReference>
<keyword evidence="2 7" id="KW-0813">Transport</keyword>
<feature type="transmembrane region" description="Helical" evidence="7">
    <location>
        <begin position="9"/>
        <end position="30"/>
    </location>
</feature>
<comment type="similarity">
    <text evidence="7">Belongs to the binding-protein-dependent transport system permease family.</text>
</comment>
<sequence>MARYVLGRLVGVLVVFLIVSVVIFLLMHAIPGGPYNEDKVPLSAEAKANYLRKYGLDRPLWEQYLLYMGNALRGDFGVPFQSPTETVAGLIARTWPVSASIGVLALLVALPLGLLLGTLAAARQNTWVDYLTSATATLGITVPNFVVAVWLVLLFAVQFKWLPTGGWGQWQHYVMPVAALALAPMALTARYTRTSILEVLRSDYVRTARAKGLSERQIMVRHVLRNAMIPLLTILAPQIPNLITGTIFIESIFRVPGLGKFFVTSILARDYPMIMALMLLVAVVWSLVYLVTDILYTVVDPRVRLEKSRT</sequence>
<feature type="transmembrane region" description="Helical" evidence="7">
    <location>
        <begin position="229"/>
        <end position="253"/>
    </location>
</feature>
<dbReference type="InterPro" id="IPR045621">
    <property type="entry name" value="BPD_transp_1_N"/>
</dbReference>
<dbReference type="InterPro" id="IPR000515">
    <property type="entry name" value="MetI-like"/>
</dbReference>
<evidence type="ECO:0000259" key="8">
    <source>
        <dbReference type="PROSITE" id="PS50928"/>
    </source>
</evidence>
<organism evidence="9">
    <name type="scientific">Caldilinea aerophila</name>
    <dbReference type="NCBI Taxonomy" id="133453"/>
    <lineage>
        <taxon>Bacteria</taxon>
        <taxon>Bacillati</taxon>
        <taxon>Chloroflexota</taxon>
        <taxon>Caldilineae</taxon>
        <taxon>Caldilineales</taxon>
        <taxon>Caldilineaceae</taxon>
        <taxon>Caldilinea</taxon>
    </lineage>
</organism>
<dbReference type="Pfam" id="PF19300">
    <property type="entry name" value="BPD_transp_1_N"/>
    <property type="match status" value="1"/>
</dbReference>
<gene>
    <name evidence="9" type="ORF">ENQ20_02505</name>
</gene>
<comment type="caution">
    <text evidence="9">The sequence shown here is derived from an EMBL/GenBank/DDBJ whole genome shotgun (WGS) entry which is preliminary data.</text>
</comment>
<feature type="transmembrane region" description="Helical" evidence="7">
    <location>
        <begin position="134"/>
        <end position="161"/>
    </location>
</feature>
<dbReference type="CDD" id="cd06261">
    <property type="entry name" value="TM_PBP2"/>
    <property type="match status" value="1"/>
</dbReference>
<evidence type="ECO:0000256" key="5">
    <source>
        <dbReference type="ARBA" id="ARBA00022989"/>
    </source>
</evidence>
<keyword evidence="6 7" id="KW-0472">Membrane</keyword>
<feature type="transmembrane region" description="Helical" evidence="7">
    <location>
        <begin position="173"/>
        <end position="192"/>
    </location>
</feature>
<proteinExistence type="inferred from homology"/>
<comment type="subcellular location">
    <subcellularLocation>
        <location evidence="1 7">Cell membrane</location>
        <topology evidence="1 7">Multi-pass membrane protein</topology>
    </subcellularLocation>
</comment>
<dbReference type="Pfam" id="PF00528">
    <property type="entry name" value="BPD_transp_1"/>
    <property type="match status" value="1"/>
</dbReference>
<protein>
    <submittedName>
        <fullName evidence="9">ABC transporter permease</fullName>
    </submittedName>
</protein>
<dbReference type="GO" id="GO:0005886">
    <property type="term" value="C:plasma membrane"/>
    <property type="evidence" value="ECO:0007669"/>
    <property type="project" value="UniProtKB-SubCell"/>
</dbReference>
<evidence type="ECO:0000256" key="2">
    <source>
        <dbReference type="ARBA" id="ARBA00022448"/>
    </source>
</evidence>
<feature type="transmembrane region" description="Helical" evidence="7">
    <location>
        <begin position="99"/>
        <end position="122"/>
    </location>
</feature>
<evidence type="ECO:0000256" key="4">
    <source>
        <dbReference type="ARBA" id="ARBA00022692"/>
    </source>
</evidence>
<reference evidence="9" key="1">
    <citation type="journal article" date="2020" name="mSystems">
        <title>Genome- and Community-Level Interaction Insights into Carbon Utilization and Element Cycling Functions of Hydrothermarchaeota in Hydrothermal Sediment.</title>
        <authorList>
            <person name="Zhou Z."/>
            <person name="Liu Y."/>
            <person name="Xu W."/>
            <person name="Pan J."/>
            <person name="Luo Z.H."/>
            <person name="Li M."/>
        </authorList>
    </citation>
    <scope>NUCLEOTIDE SEQUENCE [LARGE SCALE GENOMIC DNA]</scope>
    <source>
        <strain evidence="9">SpSt-289</strain>
    </source>
</reference>
<accession>A0A7C1JII3</accession>
<keyword evidence="3" id="KW-1003">Cell membrane</keyword>
<dbReference type="GO" id="GO:0055085">
    <property type="term" value="P:transmembrane transport"/>
    <property type="evidence" value="ECO:0007669"/>
    <property type="project" value="InterPro"/>
</dbReference>
<dbReference type="Gene3D" id="1.10.3720.10">
    <property type="entry name" value="MetI-like"/>
    <property type="match status" value="1"/>
</dbReference>
<evidence type="ECO:0000256" key="6">
    <source>
        <dbReference type="ARBA" id="ARBA00023136"/>
    </source>
</evidence>
<evidence type="ECO:0000313" key="9">
    <source>
        <dbReference type="EMBL" id="HDX30346.1"/>
    </source>
</evidence>
<feature type="transmembrane region" description="Helical" evidence="7">
    <location>
        <begin position="273"/>
        <end position="299"/>
    </location>
</feature>
<name>A0A7C1JII3_9CHLR</name>
<evidence type="ECO:0000256" key="3">
    <source>
        <dbReference type="ARBA" id="ARBA00022475"/>
    </source>
</evidence>
<evidence type="ECO:0000256" key="1">
    <source>
        <dbReference type="ARBA" id="ARBA00004651"/>
    </source>
</evidence>
<dbReference type="PROSITE" id="PS50928">
    <property type="entry name" value="ABC_TM1"/>
    <property type="match status" value="1"/>
</dbReference>
<dbReference type="PANTHER" id="PTHR30465">
    <property type="entry name" value="INNER MEMBRANE ABC TRANSPORTER"/>
    <property type="match status" value="1"/>
</dbReference>
<dbReference type="AlphaFoldDB" id="A0A7C1JII3"/>
<dbReference type="InterPro" id="IPR035906">
    <property type="entry name" value="MetI-like_sf"/>
</dbReference>
<keyword evidence="5 7" id="KW-1133">Transmembrane helix</keyword>
<feature type="domain" description="ABC transmembrane type-1" evidence="8">
    <location>
        <begin position="95"/>
        <end position="292"/>
    </location>
</feature>
<dbReference type="SUPFAM" id="SSF161098">
    <property type="entry name" value="MetI-like"/>
    <property type="match status" value="1"/>
</dbReference>
<evidence type="ECO:0000256" key="7">
    <source>
        <dbReference type="RuleBase" id="RU363032"/>
    </source>
</evidence>
<keyword evidence="4 7" id="KW-0812">Transmembrane</keyword>
<dbReference type="EMBL" id="DSMG01000036">
    <property type="protein sequence ID" value="HDX30346.1"/>
    <property type="molecule type" value="Genomic_DNA"/>
</dbReference>